<evidence type="ECO:0000313" key="1">
    <source>
        <dbReference type="EMBL" id="KKK64207.1"/>
    </source>
</evidence>
<comment type="caution">
    <text evidence="1">The sequence shown here is derived from an EMBL/GenBank/DDBJ whole genome shotgun (WGS) entry which is preliminary data.</text>
</comment>
<proteinExistence type="predicted"/>
<name>A0A0F8X514_9ZZZZ</name>
<dbReference type="AlphaFoldDB" id="A0A0F8X514"/>
<protein>
    <submittedName>
        <fullName evidence="1">Uncharacterized protein</fullName>
    </submittedName>
</protein>
<sequence>MDIFQKFKDTFTGEYVFGGEKLYYDFQTPRMNAQKKLKCD</sequence>
<accession>A0A0F8X514</accession>
<dbReference type="EMBL" id="LAZR01061129">
    <property type="protein sequence ID" value="KKK64207.1"/>
    <property type="molecule type" value="Genomic_DNA"/>
</dbReference>
<organism evidence="1">
    <name type="scientific">marine sediment metagenome</name>
    <dbReference type="NCBI Taxonomy" id="412755"/>
    <lineage>
        <taxon>unclassified sequences</taxon>
        <taxon>metagenomes</taxon>
        <taxon>ecological metagenomes</taxon>
    </lineage>
</organism>
<reference evidence="1" key="1">
    <citation type="journal article" date="2015" name="Nature">
        <title>Complex archaea that bridge the gap between prokaryotes and eukaryotes.</title>
        <authorList>
            <person name="Spang A."/>
            <person name="Saw J.H."/>
            <person name="Jorgensen S.L."/>
            <person name="Zaremba-Niedzwiedzka K."/>
            <person name="Martijn J."/>
            <person name="Lind A.E."/>
            <person name="van Eijk R."/>
            <person name="Schleper C."/>
            <person name="Guy L."/>
            <person name="Ettema T.J."/>
        </authorList>
    </citation>
    <scope>NUCLEOTIDE SEQUENCE</scope>
</reference>
<gene>
    <name evidence="1" type="ORF">LCGC14_2986540</name>
</gene>